<evidence type="ECO:0000256" key="1">
    <source>
        <dbReference type="ARBA" id="ARBA00004123"/>
    </source>
</evidence>
<dbReference type="InterPro" id="IPR036093">
    <property type="entry name" value="NAC_dom_sf"/>
</dbReference>
<dbReference type="SUPFAM" id="SSF101941">
    <property type="entry name" value="NAC domain"/>
    <property type="match status" value="1"/>
</dbReference>
<keyword evidence="3" id="KW-0238">DNA-binding</keyword>
<evidence type="ECO:0000256" key="3">
    <source>
        <dbReference type="ARBA" id="ARBA00023125"/>
    </source>
</evidence>
<dbReference type="InterPro" id="IPR003441">
    <property type="entry name" value="NAC-dom"/>
</dbReference>
<evidence type="ECO:0000256" key="6">
    <source>
        <dbReference type="SAM" id="MobiDB-lite"/>
    </source>
</evidence>
<dbReference type="Proteomes" id="UP001457282">
    <property type="component" value="Unassembled WGS sequence"/>
</dbReference>
<evidence type="ECO:0000256" key="4">
    <source>
        <dbReference type="ARBA" id="ARBA00023163"/>
    </source>
</evidence>
<dbReference type="Pfam" id="PF02365">
    <property type="entry name" value="NAM"/>
    <property type="match status" value="1"/>
</dbReference>
<dbReference type="PANTHER" id="PTHR31989">
    <property type="entry name" value="NAC DOMAIN-CONTAINING PROTEIN 82-RELATED"/>
    <property type="match status" value="1"/>
</dbReference>
<sequence length="149" mass="17158">MELGYPVGVRFHPTDQEIVDYYLQNRAALGDQFRSRMKNLSLSFTHRRKLSPTAKRFDRKVGSGTWSGQYSREVVAEDDHSVVIGIRREFRYEGVRNSRQNGAWLMQEYQITSGNDATTLVLCTLRKNPRKPPPPPTDQKRSVVKMTQG</sequence>
<dbReference type="Gene3D" id="2.170.150.80">
    <property type="entry name" value="NAC domain"/>
    <property type="match status" value="1"/>
</dbReference>
<evidence type="ECO:0000256" key="2">
    <source>
        <dbReference type="ARBA" id="ARBA00023015"/>
    </source>
</evidence>
<evidence type="ECO:0000313" key="8">
    <source>
        <dbReference type="EMBL" id="KAK9903163.1"/>
    </source>
</evidence>
<dbReference type="EMBL" id="JBEDUW010000232">
    <property type="protein sequence ID" value="KAK9903163.1"/>
    <property type="molecule type" value="Genomic_DNA"/>
</dbReference>
<organism evidence="8 9">
    <name type="scientific">Rubus argutus</name>
    <name type="common">Southern blackberry</name>
    <dbReference type="NCBI Taxonomy" id="59490"/>
    <lineage>
        <taxon>Eukaryota</taxon>
        <taxon>Viridiplantae</taxon>
        <taxon>Streptophyta</taxon>
        <taxon>Embryophyta</taxon>
        <taxon>Tracheophyta</taxon>
        <taxon>Spermatophyta</taxon>
        <taxon>Magnoliopsida</taxon>
        <taxon>eudicotyledons</taxon>
        <taxon>Gunneridae</taxon>
        <taxon>Pentapetalae</taxon>
        <taxon>rosids</taxon>
        <taxon>fabids</taxon>
        <taxon>Rosales</taxon>
        <taxon>Rosaceae</taxon>
        <taxon>Rosoideae</taxon>
        <taxon>Rosoideae incertae sedis</taxon>
        <taxon>Rubus</taxon>
    </lineage>
</organism>
<evidence type="ECO:0000313" key="9">
    <source>
        <dbReference type="Proteomes" id="UP001457282"/>
    </source>
</evidence>
<reference evidence="8 9" key="1">
    <citation type="journal article" date="2023" name="G3 (Bethesda)">
        <title>A chromosome-length genome assembly and annotation of blackberry (Rubus argutus, cv. 'Hillquist').</title>
        <authorList>
            <person name="Bruna T."/>
            <person name="Aryal R."/>
            <person name="Dudchenko O."/>
            <person name="Sargent D.J."/>
            <person name="Mead D."/>
            <person name="Buti M."/>
            <person name="Cavallini A."/>
            <person name="Hytonen T."/>
            <person name="Andres J."/>
            <person name="Pham M."/>
            <person name="Weisz D."/>
            <person name="Mascagni F."/>
            <person name="Usai G."/>
            <person name="Natali L."/>
            <person name="Bassil N."/>
            <person name="Fernandez G.E."/>
            <person name="Lomsadze A."/>
            <person name="Armour M."/>
            <person name="Olukolu B."/>
            <person name="Poorten T."/>
            <person name="Britton C."/>
            <person name="Davik J."/>
            <person name="Ashrafi H."/>
            <person name="Aiden E.L."/>
            <person name="Borodovsky M."/>
            <person name="Worthington M."/>
        </authorList>
    </citation>
    <scope>NUCLEOTIDE SEQUENCE [LARGE SCALE GENOMIC DNA]</scope>
    <source>
        <strain evidence="8">PI 553951</strain>
    </source>
</reference>
<dbReference type="GO" id="GO:0006355">
    <property type="term" value="P:regulation of DNA-templated transcription"/>
    <property type="evidence" value="ECO:0007669"/>
    <property type="project" value="InterPro"/>
</dbReference>
<feature type="domain" description="NAC" evidence="7">
    <location>
        <begin position="5"/>
        <end position="128"/>
    </location>
</feature>
<evidence type="ECO:0000256" key="5">
    <source>
        <dbReference type="ARBA" id="ARBA00023242"/>
    </source>
</evidence>
<keyword evidence="4" id="KW-0804">Transcription</keyword>
<keyword evidence="5" id="KW-0539">Nucleus</keyword>
<dbReference type="GO" id="GO:0003677">
    <property type="term" value="F:DNA binding"/>
    <property type="evidence" value="ECO:0007669"/>
    <property type="project" value="UniProtKB-KW"/>
</dbReference>
<comment type="subcellular location">
    <subcellularLocation>
        <location evidence="1">Nucleus</location>
    </subcellularLocation>
</comment>
<keyword evidence="9" id="KW-1185">Reference proteome</keyword>
<dbReference type="GO" id="GO:0005634">
    <property type="term" value="C:nucleus"/>
    <property type="evidence" value="ECO:0007669"/>
    <property type="project" value="UniProtKB-SubCell"/>
</dbReference>
<dbReference type="PROSITE" id="PS51005">
    <property type="entry name" value="NAC"/>
    <property type="match status" value="1"/>
</dbReference>
<accession>A0AAW1VMB0</accession>
<gene>
    <name evidence="8" type="ORF">M0R45_001175</name>
</gene>
<keyword evidence="2" id="KW-0805">Transcription regulation</keyword>
<proteinExistence type="predicted"/>
<comment type="caution">
    <text evidence="8">The sequence shown here is derived from an EMBL/GenBank/DDBJ whole genome shotgun (WGS) entry which is preliminary data.</text>
</comment>
<protein>
    <recommendedName>
        <fullName evidence="7">NAC domain-containing protein</fullName>
    </recommendedName>
</protein>
<name>A0AAW1VMB0_RUBAR</name>
<evidence type="ECO:0000259" key="7">
    <source>
        <dbReference type="PROSITE" id="PS51005"/>
    </source>
</evidence>
<dbReference type="AlphaFoldDB" id="A0AAW1VMB0"/>
<feature type="region of interest" description="Disordered" evidence="6">
    <location>
        <begin position="126"/>
        <end position="149"/>
    </location>
</feature>